<dbReference type="NCBIfam" id="NF008653">
    <property type="entry name" value="PRK11650.1"/>
    <property type="match status" value="1"/>
</dbReference>
<dbReference type="GO" id="GO:0016887">
    <property type="term" value="F:ATP hydrolysis activity"/>
    <property type="evidence" value="ECO:0007669"/>
    <property type="project" value="InterPro"/>
</dbReference>
<gene>
    <name evidence="7" type="ORF">DFR50_11714</name>
</gene>
<dbReference type="CDD" id="cd03301">
    <property type="entry name" value="ABC_MalK_N"/>
    <property type="match status" value="1"/>
</dbReference>
<evidence type="ECO:0000313" key="8">
    <source>
        <dbReference type="Proteomes" id="UP000253529"/>
    </source>
</evidence>
<keyword evidence="7" id="KW-0762">Sugar transport</keyword>
<dbReference type="InterPro" id="IPR003439">
    <property type="entry name" value="ABC_transporter-like_ATP-bd"/>
</dbReference>
<dbReference type="PROSITE" id="PS00211">
    <property type="entry name" value="ABC_TRANSPORTER_1"/>
    <property type="match status" value="1"/>
</dbReference>
<dbReference type="InterPro" id="IPR012340">
    <property type="entry name" value="NA-bd_OB-fold"/>
</dbReference>
<dbReference type="GO" id="GO:0015423">
    <property type="term" value="F:ABC-type maltose transporter activity"/>
    <property type="evidence" value="ECO:0007669"/>
    <property type="project" value="TreeGrafter"/>
</dbReference>
<evidence type="ECO:0000256" key="1">
    <source>
        <dbReference type="ARBA" id="ARBA00004417"/>
    </source>
</evidence>
<sequence length="376" mass="40011">MSAISIRAFRKRFGAAEVIRGVDLDIADGEFAVIVGPSGCGKSTLLRAIAGLEDLSEGELHIGGRDVSDADPKDRGVAMVFQNYALYPHMTVRENLAFALEMARRTKAEIEARVQAVAASLHIGELLDRKPAQLSGGQRQRVAMGRAIVRDVRVFLFDEPLSNLDAALRVAMRAELVKLHRELHSTVVYVTHDQVEAMTLGDRIVVMNRGLVEQAGSPLELYHRPANLFVAGFIGSPRMNFLPVDVTATDSAGVTVTNADLAPIRVPVRPTRLTAGAAATLGVRPEHVTLPHAGAVRIEGAVELVERLGRETGVRLTTASGLALDAILDGTAAVEAQSPLALGFAPEACHLFDGDGRALERLSAPAIASAARPPNG</sequence>
<comment type="caution">
    <text evidence="7">The sequence shown here is derived from an EMBL/GenBank/DDBJ whole genome shotgun (WGS) entry which is preliminary data.</text>
</comment>
<dbReference type="EMBL" id="QNRK01000017">
    <property type="protein sequence ID" value="RBP11129.1"/>
    <property type="molecule type" value="Genomic_DNA"/>
</dbReference>
<keyword evidence="3" id="KW-0813">Transport</keyword>
<accession>A0A366FBK3</accession>
<evidence type="ECO:0000256" key="5">
    <source>
        <dbReference type="ARBA" id="ARBA00022840"/>
    </source>
</evidence>
<dbReference type="Gene3D" id="2.40.50.140">
    <property type="entry name" value="Nucleic acid-binding proteins"/>
    <property type="match status" value="1"/>
</dbReference>
<dbReference type="FunFam" id="3.40.50.300:FF:000042">
    <property type="entry name" value="Maltose/maltodextrin ABC transporter, ATP-binding protein"/>
    <property type="match status" value="1"/>
</dbReference>
<dbReference type="Gene3D" id="3.40.50.300">
    <property type="entry name" value="P-loop containing nucleotide triphosphate hydrolases"/>
    <property type="match status" value="1"/>
</dbReference>
<dbReference type="InterPro" id="IPR017871">
    <property type="entry name" value="ABC_transporter-like_CS"/>
</dbReference>
<evidence type="ECO:0000256" key="4">
    <source>
        <dbReference type="ARBA" id="ARBA00022741"/>
    </source>
</evidence>
<dbReference type="RefSeq" id="WP_113890239.1">
    <property type="nucleotide sequence ID" value="NZ_QNRK01000017.1"/>
</dbReference>
<dbReference type="InterPro" id="IPR047641">
    <property type="entry name" value="ABC_transpr_MalK/UgpC-like"/>
</dbReference>
<dbReference type="InterPro" id="IPR008995">
    <property type="entry name" value="Mo/tungstate-bd_C_term_dom"/>
</dbReference>
<evidence type="ECO:0000313" key="7">
    <source>
        <dbReference type="EMBL" id="RBP11129.1"/>
    </source>
</evidence>
<protein>
    <submittedName>
        <fullName evidence="7">Multiple sugar transport system ATP-binding protein</fullName>
    </submittedName>
</protein>
<dbReference type="Proteomes" id="UP000253529">
    <property type="component" value="Unassembled WGS sequence"/>
</dbReference>
<comment type="similarity">
    <text evidence="2">Belongs to the ABC transporter superfamily.</text>
</comment>
<dbReference type="GO" id="GO:1990060">
    <property type="term" value="C:maltose transport complex"/>
    <property type="evidence" value="ECO:0007669"/>
    <property type="project" value="TreeGrafter"/>
</dbReference>
<keyword evidence="4" id="KW-0547">Nucleotide-binding</keyword>
<organism evidence="7 8">
    <name type="scientific">Roseiarcus fermentans</name>
    <dbReference type="NCBI Taxonomy" id="1473586"/>
    <lineage>
        <taxon>Bacteria</taxon>
        <taxon>Pseudomonadati</taxon>
        <taxon>Pseudomonadota</taxon>
        <taxon>Alphaproteobacteria</taxon>
        <taxon>Hyphomicrobiales</taxon>
        <taxon>Roseiarcaceae</taxon>
        <taxon>Roseiarcus</taxon>
    </lineage>
</organism>
<dbReference type="Pfam" id="PF08402">
    <property type="entry name" value="TOBE_2"/>
    <property type="match status" value="1"/>
</dbReference>
<evidence type="ECO:0000256" key="2">
    <source>
        <dbReference type="ARBA" id="ARBA00005417"/>
    </source>
</evidence>
<keyword evidence="8" id="KW-1185">Reference proteome</keyword>
<dbReference type="SUPFAM" id="SSF52540">
    <property type="entry name" value="P-loop containing nucleoside triphosphate hydrolases"/>
    <property type="match status" value="1"/>
</dbReference>
<dbReference type="OrthoDB" id="7325173at2"/>
<comment type="subcellular location">
    <subcellularLocation>
        <location evidence="1">Cell inner membrane</location>
        <topology evidence="1">Peripheral membrane protein</topology>
    </subcellularLocation>
</comment>
<reference evidence="7 8" key="1">
    <citation type="submission" date="2018-06" db="EMBL/GenBank/DDBJ databases">
        <title>Genomic Encyclopedia of Type Strains, Phase IV (KMG-IV): sequencing the most valuable type-strain genomes for metagenomic binning, comparative biology and taxonomic classification.</title>
        <authorList>
            <person name="Goeker M."/>
        </authorList>
    </citation>
    <scope>NUCLEOTIDE SEQUENCE [LARGE SCALE GENOMIC DNA]</scope>
    <source>
        <strain evidence="7 8">DSM 24875</strain>
    </source>
</reference>
<dbReference type="InterPro" id="IPR013611">
    <property type="entry name" value="Transp-assoc_OB_typ2"/>
</dbReference>
<dbReference type="InterPro" id="IPR015855">
    <property type="entry name" value="ABC_transpr_MalK-like"/>
</dbReference>
<dbReference type="PANTHER" id="PTHR43875">
    <property type="entry name" value="MALTODEXTRIN IMPORT ATP-BINDING PROTEIN MSMX"/>
    <property type="match status" value="1"/>
</dbReference>
<evidence type="ECO:0000256" key="3">
    <source>
        <dbReference type="ARBA" id="ARBA00022448"/>
    </source>
</evidence>
<keyword evidence="5 7" id="KW-0067">ATP-binding</keyword>
<dbReference type="InterPro" id="IPR003593">
    <property type="entry name" value="AAA+_ATPase"/>
</dbReference>
<dbReference type="AlphaFoldDB" id="A0A366FBK3"/>
<proteinExistence type="inferred from homology"/>
<evidence type="ECO:0000259" key="6">
    <source>
        <dbReference type="PROSITE" id="PS50893"/>
    </source>
</evidence>
<dbReference type="Pfam" id="PF00005">
    <property type="entry name" value="ABC_tran"/>
    <property type="match status" value="1"/>
</dbReference>
<dbReference type="GO" id="GO:0005524">
    <property type="term" value="F:ATP binding"/>
    <property type="evidence" value="ECO:0007669"/>
    <property type="project" value="UniProtKB-KW"/>
</dbReference>
<dbReference type="PANTHER" id="PTHR43875:SF3">
    <property type="entry name" value="MALTOSE_MALTODEXTRIN IMPORT ATP-BINDING PROTEIN MALK"/>
    <property type="match status" value="1"/>
</dbReference>
<feature type="domain" description="ABC transporter" evidence="6">
    <location>
        <begin position="4"/>
        <end position="234"/>
    </location>
</feature>
<dbReference type="InterPro" id="IPR027417">
    <property type="entry name" value="P-loop_NTPase"/>
</dbReference>
<dbReference type="GO" id="GO:0055052">
    <property type="term" value="C:ATP-binding cassette (ABC) transporter complex, substrate-binding subunit-containing"/>
    <property type="evidence" value="ECO:0007669"/>
    <property type="project" value="TreeGrafter"/>
</dbReference>
<dbReference type="PROSITE" id="PS50893">
    <property type="entry name" value="ABC_TRANSPORTER_2"/>
    <property type="match status" value="1"/>
</dbReference>
<dbReference type="Gene3D" id="2.40.50.100">
    <property type="match status" value="1"/>
</dbReference>
<dbReference type="SMART" id="SM00382">
    <property type="entry name" value="AAA"/>
    <property type="match status" value="1"/>
</dbReference>
<name>A0A366FBK3_9HYPH</name>
<dbReference type="SUPFAM" id="SSF50331">
    <property type="entry name" value="MOP-like"/>
    <property type="match status" value="1"/>
</dbReference>